<proteinExistence type="predicted"/>
<dbReference type="EMBL" id="PSYR01000002">
    <property type="protein sequence ID" value="RCN56838.1"/>
    <property type="molecule type" value="Genomic_DNA"/>
</dbReference>
<evidence type="ECO:0000313" key="1">
    <source>
        <dbReference type="EMBL" id="RCN56838.1"/>
    </source>
</evidence>
<protein>
    <submittedName>
        <fullName evidence="1">Uncharacterized protein</fullName>
    </submittedName>
</protein>
<comment type="caution">
    <text evidence="1">The sequence shown here is derived from an EMBL/GenBank/DDBJ whole genome shotgun (WGS) entry which is preliminary data.</text>
</comment>
<dbReference type="GO" id="GO:0006310">
    <property type="term" value="P:DNA recombination"/>
    <property type="evidence" value="ECO:0007669"/>
    <property type="project" value="InterPro"/>
</dbReference>
<dbReference type="AlphaFoldDB" id="A0A1C2FX62"/>
<accession>A0A1C2FX62</accession>
<dbReference type="SUPFAM" id="SSF56349">
    <property type="entry name" value="DNA breaking-rejoining enzymes"/>
    <property type="match status" value="1"/>
</dbReference>
<dbReference type="GO" id="GO:0015074">
    <property type="term" value="P:DNA integration"/>
    <property type="evidence" value="ECO:0007669"/>
    <property type="project" value="InterPro"/>
</dbReference>
<evidence type="ECO:0000313" key="2">
    <source>
        <dbReference type="Proteomes" id="UP000253250"/>
    </source>
</evidence>
<organism evidence="1 2">
    <name type="scientific">Acidiferrobacter thiooxydans</name>
    <dbReference type="NCBI Taxonomy" id="163359"/>
    <lineage>
        <taxon>Bacteria</taxon>
        <taxon>Pseudomonadati</taxon>
        <taxon>Pseudomonadota</taxon>
        <taxon>Gammaproteobacteria</taxon>
        <taxon>Acidiferrobacterales</taxon>
        <taxon>Acidiferrobacteraceae</taxon>
        <taxon>Acidiferrobacter</taxon>
    </lineage>
</organism>
<name>A0A1C2FX62_9GAMM</name>
<dbReference type="InterPro" id="IPR011010">
    <property type="entry name" value="DNA_brk_join_enz"/>
</dbReference>
<dbReference type="Proteomes" id="UP000253250">
    <property type="component" value="Unassembled WGS sequence"/>
</dbReference>
<dbReference type="STRING" id="163359.A9R16_05290"/>
<dbReference type="RefSeq" id="WP_065968808.1">
    <property type="nucleotide sequence ID" value="NZ_CP080624.1"/>
</dbReference>
<gene>
    <name evidence="1" type="ORF">C4900_13885</name>
</gene>
<dbReference type="GO" id="GO:0003677">
    <property type="term" value="F:DNA binding"/>
    <property type="evidence" value="ECO:0007669"/>
    <property type="project" value="InterPro"/>
</dbReference>
<sequence>MSRMDNARNRHPGHRVWAPRARGITAILKKMCAATGIKGLRFPDLRHKAPSRLFEKGLGIMELKEIAAHRGFTHPPRYAPLRAEGLVPRRN</sequence>
<dbReference type="Gene3D" id="1.10.443.10">
    <property type="entry name" value="Intergrase catalytic core"/>
    <property type="match status" value="1"/>
</dbReference>
<dbReference type="InterPro" id="IPR013762">
    <property type="entry name" value="Integrase-like_cat_sf"/>
</dbReference>
<reference evidence="1 2" key="1">
    <citation type="submission" date="2018-02" db="EMBL/GenBank/DDBJ databases">
        <title>Insights into the biology of acidophilic members of the Acidiferrobacteraceae family derived from comparative genomic analyses.</title>
        <authorList>
            <person name="Issotta F."/>
            <person name="Thyssen C."/>
            <person name="Mena C."/>
            <person name="Moya A."/>
            <person name="Bellenberg S."/>
            <person name="Sproer C."/>
            <person name="Covarrubias P.C."/>
            <person name="Sand W."/>
            <person name="Quatrini R."/>
            <person name="Vera M."/>
        </authorList>
    </citation>
    <scope>NUCLEOTIDE SEQUENCE [LARGE SCALE GENOMIC DNA]</scope>
    <source>
        <strain evidence="2">m-1</strain>
    </source>
</reference>
<keyword evidence="2" id="KW-1185">Reference proteome</keyword>